<sequence>MLNLINQYSSTSSPTTTSPLLHDSNEFPSLPNIYQRQQGLLQNDILDELINLLTTKKQPTTLTTNPNKPTPKPTTTSVATTAKPTTTAITTETPTQSSITTNDSIKKPTPKPKPTAKSSKRIRPLDSSQDSTIMDTKDRKTDTIND</sequence>
<evidence type="ECO:0000256" key="1">
    <source>
        <dbReference type="SAM" id="MobiDB-lite"/>
    </source>
</evidence>
<protein>
    <submittedName>
        <fullName evidence="2">Uncharacterized protein</fullName>
    </submittedName>
</protein>
<feature type="compositionally biased region" description="Low complexity" evidence="1">
    <location>
        <begin position="9"/>
        <end position="19"/>
    </location>
</feature>
<feature type="compositionally biased region" description="Basic and acidic residues" evidence="1">
    <location>
        <begin position="135"/>
        <end position="146"/>
    </location>
</feature>
<name>A0A8S3HLJ6_9BILA</name>
<proteinExistence type="predicted"/>
<comment type="caution">
    <text evidence="2">The sequence shown here is derived from an EMBL/GenBank/DDBJ whole genome shotgun (WGS) entry which is preliminary data.</text>
</comment>
<accession>A0A8S3HLJ6</accession>
<organism evidence="2 3">
    <name type="scientific">Rotaria magnacalcarata</name>
    <dbReference type="NCBI Taxonomy" id="392030"/>
    <lineage>
        <taxon>Eukaryota</taxon>
        <taxon>Metazoa</taxon>
        <taxon>Spiralia</taxon>
        <taxon>Gnathifera</taxon>
        <taxon>Rotifera</taxon>
        <taxon>Eurotatoria</taxon>
        <taxon>Bdelloidea</taxon>
        <taxon>Philodinida</taxon>
        <taxon>Philodinidae</taxon>
        <taxon>Rotaria</taxon>
    </lineage>
</organism>
<dbReference type="Proteomes" id="UP000676336">
    <property type="component" value="Unassembled WGS sequence"/>
</dbReference>
<feature type="compositionally biased region" description="Low complexity" evidence="1">
    <location>
        <begin position="55"/>
        <end position="101"/>
    </location>
</feature>
<evidence type="ECO:0000313" key="3">
    <source>
        <dbReference type="Proteomes" id="UP000676336"/>
    </source>
</evidence>
<feature type="region of interest" description="Disordered" evidence="1">
    <location>
        <begin position="1"/>
        <end position="24"/>
    </location>
</feature>
<evidence type="ECO:0000313" key="2">
    <source>
        <dbReference type="EMBL" id="CAF5183513.1"/>
    </source>
</evidence>
<dbReference type="AlphaFoldDB" id="A0A8S3HLJ6"/>
<gene>
    <name evidence="2" type="ORF">SMN809_LOCUS69685</name>
</gene>
<dbReference type="EMBL" id="CAJOBI010320012">
    <property type="protein sequence ID" value="CAF5183513.1"/>
    <property type="molecule type" value="Genomic_DNA"/>
</dbReference>
<feature type="region of interest" description="Disordered" evidence="1">
    <location>
        <begin position="55"/>
        <end position="146"/>
    </location>
</feature>
<reference evidence="2" key="1">
    <citation type="submission" date="2021-02" db="EMBL/GenBank/DDBJ databases">
        <authorList>
            <person name="Nowell W R."/>
        </authorList>
    </citation>
    <scope>NUCLEOTIDE SEQUENCE</scope>
</reference>